<gene>
    <name evidence="2" type="ORF">FMM08_00190</name>
</gene>
<proteinExistence type="predicted"/>
<reference evidence="2 3" key="1">
    <citation type="submission" date="2019-07" db="EMBL/GenBank/DDBJ databases">
        <title>Quadrisphaera sp. strain DD2A genome sequencing and assembly.</title>
        <authorList>
            <person name="Kim I."/>
        </authorList>
    </citation>
    <scope>NUCLEOTIDE SEQUENCE [LARGE SCALE GENOMIC DNA]</scope>
    <source>
        <strain evidence="2 3">DD2A</strain>
    </source>
</reference>
<dbReference type="RefSeq" id="WP_147924357.1">
    <property type="nucleotide sequence ID" value="NZ_VKAC01000001.1"/>
</dbReference>
<dbReference type="AlphaFoldDB" id="A0A5C8ZIK7"/>
<dbReference type="Proteomes" id="UP000321234">
    <property type="component" value="Unassembled WGS sequence"/>
</dbReference>
<dbReference type="OrthoDB" id="3395286at2"/>
<accession>A0A5C8ZIK7</accession>
<dbReference type="InterPro" id="IPR018961">
    <property type="entry name" value="DnaJ_homolog_subfam-C_membr-28"/>
</dbReference>
<keyword evidence="3" id="KW-1185">Reference proteome</keyword>
<sequence>MSQRKPPGVSRETWVDRQVREAVERGAFDGLSAAGKPLDDAVLGQTAGEWAVEWARREGADMTAALPPALALRREREELVEAVPGKTTEDAVRAAVEQFNERLDAAYRRPQEVPPVALAFVDLDRQLARWREAHPLGAVEPEEHLVEEPAARRPWWARGRPRRRRRPEGR</sequence>
<evidence type="ECO:0000313" key="2">
    <source>
        <dbReference type="EMBL" id="TXR57732.1"/>
    </source>
</evidence>
<evidence type="ECO:0000313" key="3">
    <source>
        <dbReference type="Proteomes" id="UP000321234"/>
    </source>
</evidence>
<protein>
    <submittedName>
        <fullName evidence="2">DUF1992 domain-containing protein</fullName>
    </submittedName>
</protein>
<comment type="caution">
    <text evidence="2">The sequence shown here is derived from an EMBL/GenBank/DDBJ whole genome shotgun (WGS) entry which is preliminary data.</text>
</comment>
<feature type="domain" description="DnaJ homologue subfamily C member 28 conserved" evidence="1">
    <location>
        <begin position="14"/>
        <end position="82"/>
    </location>
</feature>
<evidence type="ECO:0000259" key="1">
    <source>
        <dbReference type="Pfam" id="PF09350"/>
    </source>
</evidence>
<dbReference type="Pfam" id="PF09350">
    <property type="entry name" value="DJC28_CD"/>
    <property type="match status" value="1"/>
</dbReference>
<dbReference type="EMBL" id="VKAC01000001">
    <property type="protein sequence ID" value="TXR57732.1"/>
    <property type="molecule type" value="Genomic_DNA"/>
</dbReference>
<name>A0A5C8ZIK7_9ACTN</name>
<organism evidence="2 3">
    <name type="scientific">Quadrisphaera setariae</name>
    <dbReference type="NCBI Taxonomy" id="2593304"/>
    <lineage>
        <taxon>Bacteria</taxon>
        <taxon>Bacillati</taxon>
        <taxon>Actinomycetota</taxon>
        <taxon>Actinomycetes</taxon>
        <taxon>Kineosporiales</taxon>
        <taxon>Kineosporiaceae</taxon>
        <taxon>Quadrisphaera</taxon>
    </lineage>
</organism>